<evidence type="ECO:0000313" key="3">
    <source>
        <dbReference type="Proteomes" id="UP000612893"/>
    </source>
</evidence>
<dbReference type="EMBL" id="JAEKNR010000213">
    <property type="protein sequence ID" value="MBJ7600594.1"/>
    <property type="molecule type" value="Genomic_DNA"/>
</dbReference>
<comment type="caution">
    <text evidence="2">The sequence shown here is derived from an EMBL/GenBank/DDBJ whole genome shotgun (WGS) entry which is preliminary data.</text>
</comment>
<gene>
    <name evidence="2" type="ORF">JF922_21310</name>
</gene>
<feature type="region of interest" description="Disordered" evidence="1">
    <location>
        <begin position="138"/>
        <end position="236"/>
    </location>
</feature>
<reference evidence="2" key="1">
    <citation type="submission" date="2020-10" db="EMBL/GenBank/DDBJ databases">
        <title>Ca. Dormibacterota MAGs.</title>
        <authorList>
            <person name="Montgomery K."/>
        </authorList>
    </citation>
    <scope>NUCLEOTIDE SEQUENCE [LARGE SCALE GENOMIC DNA]</scope>
    <source>
        <strain evidence="2">SC8812_S17_10</strain>
    </source>
</reference>
<name>A0A934K5U3_9BACT</name>
<proteinExistence type="predicted"/>
<evidence type="ECO:0000256" key="1">
    <source>
        <dbReference type="SAM" id="MobiDB-lite"/>
    </source>
</evidence>
<dbReference type="Proteomes" id="UP000612893">
    <property type="component" value="Unassembled WGS sequence"/>
</dbReference>
<keyword evidence="2" id="KW-0238">DNA-binding</keyword>
<evidence type="ECO:0000313" key="2">
    <source>
        <dbReference type="EMBL" id="MBJ7600594.1"/>
    </source>
</evidence>
<sequence length="236" mass="25657">MLPAMPAGLTWDRVRRRRLWRHSLVERAPASRLAEVAGETCGIHAQLITAAELSIAVRVEGTRRELRKALWEERRLVKTYGKRGTIHLFPAAEQPLWMAARSRAGTLNQEVETSRLNSAGLSQQQARELVEAIGEALPWRPKPATTPGSAAGQTGGGRSAGRQRPACSASDPTAAPRSRSSGPISGLEAGSRQSRSRPWGGLQTVPARLRSRHGGPLRAVVRSRPSRRTAGCRRHA</sequence>
<dbReference type="GO" id="GO:0003677">
    <property type="term" value="F:DNA binding"/>
    <property type="evidence" value="ECO:0007669"/>
    <property type="project" value="UniProtKB-KW"/>
</dbReference>
<protein>
    <submittedName>
        <fullName evidence="2">Winged helix DNA-binding domain-containing protein</fullName>
    </submittedName>
</protein>
<dbReference type="PANTHER" id="PTHR38479:SF2">
    <property type="entry name" value="WINGED HELIX DNA-BINDING DOMAIN-CONTAINING PROTEIN"/>
    <property type="match status" value="1"/>
</dbReference>
<organism evidence="2 3">
    <name type="scientific">Candidatus Nephthysia bennettiae</name>
    <dbReference type="NCBI Taxonomy" id="3127016"/>
    <lineage>
        <taxon>Bacteria</taxon>
        <taxon>Bacillati</taxon>
        <taxon>Candidatus Dormiibacterota</taxon>
        <taxon>Candidatus Dormibacteria</taxon>
        <taxon>Candidatus Dormibacterales</taxon>
        <taxon>Candidatus Dormibacteraceae</taxon>
        <taxon>Candidatus Nephthysia</taxon>
    </lineage>
</organism>
<feature type="compositionally biased region" description="Basic residues" evidence="1">
    <location>
        <begin position="224"/>
        <end position="236"/>
    </location>
</feature>
<dbReference type="InterPro" id="IPR009351">
    <property type="entry name" value="AlkZ-like"/>
</dbReference>
<dbReference type="Pfam" id="PF06224">
    <property type="entry name" value="AlkZ-like"/>
    <property type="match status" value="1"/>
</dbReference>
<dbReference type="AlphaFoldDB" id="A0A934K5U3"/>
<accession>A0A934K5U3</accession>
<keyword evidence="3" id="KW-1185">Reference proteome</keyword>
<dbReference type="PANTHER" id="PTHR38479">
    <property type="entry name" value="LMO0824 PROTEIN"/>
    <property type="match status" value="1"/>
</dbReference>